<dbReference type="OrthoDB" id="427002at2759"/>
<dbReference type="Pfam" id="PF00710">
    <property type="entry name" value="Asparaginase"/>
    <property type="match status" value="1"/>
</dbReference>
<dbReference type="InterPro" id="IPR027475">
    <property type="entry name" value="Asparaginase/glutaminase_AS2"/>
</dbReference>
<proteinExistence type="predicted"/>
<comment type="caution">
    <text evidence="6">The sequence shown here is derived from an EMBL/GenBank/DDBJ whole genome shotgun (WGS) entry which is preliminary data.</text>
</comment>
<evidence type="ECO:0000256" key="2">
    <source>
        <dbReference type="PROSITE-ProRule" id="PRU10100"/>
    </source>
</evidence>
<dbReference type="GO" id="GO:0009066">
    <property type="term" value="P:aspartate family amino acid metabolic process"/>
    <property type="evidence" value="ECO:0007669"/>
    <property type="project" value="UniProtKB-ARBA"/>
</dbReference>
<dbReference type="PROSITE" id="PS00917">
    <property type="entry name" value="ASN_GLN_ASE_2"/>
    <property type="match status" value="1"/>
</dbReference>
<dbReference type="Proteomes" id="UP000015354">
    <property type="component" value="Unassembled WGS sequence"/>
</dbReference>
<evidence type="ECO:0000259" key="5">
    <source>
        <dbReference type="Pfam" id="PF17763"/>
    </source>
</evidence>
<feature type="compositionally biased region" description="Basic and acidic residues" evidence="3">
    <location>
        <begin position="70"/>
        <end position="87"/>
    </location>
</feature>
<feature type="domain" description="Asparaginase/glutaminase C-terminal" evidence="5">
    <location>
        <begin position="298"/>
        <end position="414"/>
    </location>
</feature>
<dbReference type="PIRSF" id="PIRSF001220">
    <property type="entry name" value="L-ASNase_gatD"/>
    <property type="match status" value="1"/>
</dbReference>
<dbReference type="InterPro" id="IPR027473">
    <property type="entry name" value="L-asparaginase_C"/>
</dbReference>
<organism evidence="6 7">
    <name type="scientific">Strigomonas culicis</name>
    <dbReference type="NCBI Taxonomy" id="28005"/>
    <lineage>
        <taxon>Eukaryota</taxon>
        <taxon>Discoba</taxon>
        <taxon>Euglenozoa</taxon>
        <taxon>Kinetoplastea</taxon>
        <taxon>Metakinetoplastina</taxon>
        <taxon>Trypanosomatida</taxon>
        <taxon>Trypanosomatidae</taxon>
        <taxon>Strigomonadinae</taxon>
        <taxon>Strigomonas</taxon>
    </lineage>
</organism>
<evidence type="ECO:0000259" key="4">
    <source>
        <dbReference type="Pfam" id="PF00710"/>
    </source>
</evidence>
<dbReference type="EMBL" id="ATMH01004175">
    <property type="protein sequence ID" value="EPY30221.1"/>
    <property type="molecule type" value="Genomic_DNA"/>
</dbReference>
<accession>S9VSZ9</accession>
<evidence type="ECO:0000313" key="7">
    <source>
        <dbReference type="Proteomes" id="UP000015354"/>
    </source>
</evidence>
<sequence>MLQLIDYTVNKGPSNVLVPEEGDFKAQKVLIINTRSYHSDLLDHERTNRARDQKVEGSGEVSTGPQLLQENRRSKAERAVRAVKREQQAPVQAAGGSGGRTNSVPIVDNEDISACNTFLEIIRQNDDLWKEGVPNFDVVQVPTLHLSADQTVNEWAELAYLIEKNYHKYTGFVISHGTDTVVYIATALSFMLENLGKPIIFTGSLIPAECIYTDMKRNLILSLMVANCRQLTEVCILFDDTLYRANRCIKVSRGSLRPYDSPHFPPLAVMEGAMRLLGPLLRPQPHGKLRVMPHMDTKVLVLELGPCTPLDALLLAVETTQAKAVILACYGSGNAPSRGHFMPQLIQKAQARHLLVVVTTQNRYGSVNLREYELGRRLLELGAVGAGNMTQEATFVKLKYLFGIGLSAETVRSYLTKDLRGEISDVSPKL</sequence>
<dbReference type="InterPro" id="IPR027474">
    <property type="entry name" value="L-asparaginase_N"/>
</dbReference>
<feature type="region of interest" description="Disordered" evidence="3">
    <location>
        <begin position="42"/>
        <end position="105"/>
    </location>
</feature>
<feature type="compositionally biased region" description="Basic and acidic residues" evidence="3">
    <location>
        <begin position="42"/>
        <end position="57"/>
    </location>
</feature>
<feature type="active site" evidence="2">
    <location>
        <position position="178"/>
    </location>
</feature>
<evidence type="ECO:0000313" key="6">
    <source>
        <dbReference type="EMBL" id="EPY30221.1"/>
    </source>
</evidence>
<dbReference type="PANTHER" id="PTHR11707:SF28">
    <property type="entry name" value="60 KDA LYSOPHOSPHOLIPASE"/>
    <property type="match status" value="1"/>
</dbReference>
<dbReference type="PROSITE" id="PS51732">
    <property type="entry name" value="ASN_GLN_ASE_3"/>
    <property type="match status" value="1"/>
</dbReference>
<dbReference type="SUPFAM" id="SSF53774">
    <property type="entry name" value="Glutaminase/Asparaginase"/>
    <property type="match status" value="1"/>
</dbReference>
<dbReference type="EC" id="3.5.1.1" evidence="1"/>
<dbReference type="PANTHER" id="PTHR11707">
    <property type="entry name" value="L-ASPARAGINASE"/>
    <property type="match status" value="1"/>
</dbReference>
<dbReference type="Pfam" id="PF17763">
    <property type="entry name" value="Asparaginase_C"/>
    <property type="match status" value="1"/>
</dbReference>
<dbReference type="Gene3D" id="3.40.50.1170">
    <property type="entry name" value="L-asparaginase, N-terminal domain"/>
    <property type="match status" value="1"/>
</dbReference>
<gene>
    <name evidence="6" type="ORF">STCU_04175</name>
</gene>
<dbReference type="PIRSF" id="PIRSF500176">
    <property type="entry name" value="L_ASNase"/>
    <property type="match status" value="1"/>
</dbReference>
<name>S9VSZ9_9TRYP</name>
<evidence type="ECO:0000256" key="3">
    <source>
        <dbReference type="SAM" id="MobiDB-lite"/>
    </source>
</evidence>
<reference evidence="6 7" key="1">
    <citation type="journal article" date="2013" name="PLoS ONE">
        <title>Predicting the Proteins of Angomonas deanei, Strigomonas culicis and Their Respective Endosymbionts Reveals New Aspects of the Trypanosomatidae Family.</title>
        <authorList>
            <person name="Motta M.C."/>
            <person name="Martins A.C."/>
            <person name="de Souza S.S."/>
            <person name="Catta-Preta C.M."/>
            <person name="Silva R."/>
            <person name="Klein C.C."/>
            <person name="de Almeida L.G."/>
            <person name="de Lima Cunha O."/>
            <person name="Ciapina L.P."/>
            <person name="Brocchi M."/>
            <person name="Colabardini A.C."/>
            <person name="de Araujo Lima B."/>
            <person name="Machado C.R."/>
            <person name="de Almeida Soares C.M."/>
            <person name="Probst C.M."/>
            <person name="de Menezes C.B."/>
            <person name="Thompson C.E."/>
            <person name="Bartholomeu D.C."/>
            <person name="Gradia D.F."/>
            <person name="Pavoni D.P."/>
            <person name="Grisard E.C."/>
            <person name="Fantinatti-Garboggini F."/>
            <person name="Marchini F.K."/>
            <person name="Rodrigues-Luiz G.F."/>
            <person name="Wagner G."/>
            <person name="Goldman G.H."/>
            <person name="Fietto J.L."/>
            <person name="Elias M.C."/>
            <person name="Goldman M.H."/>
            <person name="Sagot M.F."/>
            <person name="Pereira M."/>
            <person name="Stoco P.H."/>
            <person name="de Mendonca-Neto R.P."/>
            <person name="Teixeira S.M."/>
            <person name="Maciel T.E."/>
            <person name="de Oliveira Mendes T.A."/>
            <person name="Urmenyi T.P."/>
            <person name="de Souza W."/>
            <person name="Schenkman S."/>
            <person name="de Vasconcelos A.T."/>
        </authorList>
    </citation>
    <scope>NUCLEOTIDE SEQUENCE [LARGE SCALE GENOMIC DNA]</scope>
</reference>
<protein>
    <recommendedName>
        <fullName evidence="1">asparaginase</fullName>
        <ecNumber evidence="1">3.5.1.1</ecNumber>
    </recommendedName>
</protein>
<feature type="domain" description="L-asparaginase N-terminal" evidence="4">
    <location>
        <begin position="132"/>
        <end position="272"/>
    </location>
</feature>
<dbReference type="InterPro" id="IPR037152">
    <property type="entry name" value="L-asparaginase_N_sf"/>
</dbReference>
<feature type="compositionally biased region" description="Polar residues" evidence="3">
    <location>
        <begin position="60"/>
        <end position="69"/>
    </location>
</feature>
<dbReference type="AlphaFoldDB" id="S9VSZ9"/>
<dbReference type="SMART" id="SM00870">
    <property type="entry name" value="Asparaginase"/>
    <property type="match status" value="1"/>
</dbReference>
<dbReference type="GO" id="GO:0004067">
    <property type="term" value="F:asparaginase activity"/>
    <property type="evidence" value="ECO:0007669"/>
    <property type="project" value="UniProtKB-UniRule"/>
</dbReference>
<evidence type="ECO:0000256" key="1">
    <source>
        <dbReference type="ARBA" id="ARBA00012920"/>
    </source>
</evidence>
<dbReference type="InterPro" id="IPR036152">
    <property type="entry name" value="Asp/glu_Ase-like_sf"/>
</dbReference>
<dbReference type="InterPro" id="IPR040919">
    <property type="entry name" value="Asparaginase_C"/>
</dbReference>
<dbReference type="Gene3D" id="3.40.50.40">
    <property type="match status" value="1"/>
</dbReference>
<dbReference type="InterPro" id="IPR006034">
    <property type="entry name" value="Asparaginase/glutaminase-like"/>
</dbReference>
<keyword evidence="7" id="KW-1185">Reference proteome</keyword>